<dbReference type="PROSITE" id="PS01332">
    <property type="entry name" value="HTH_RRF2_1"/>
    <property type="match status" value="1"/>
</dbReference>
<dbReference type="NCBIfam" id="TIGR02944">
    <property type="entry name" value="suf_reg_Xantho"/>
    <property type="match status" value="1"/>
</dbReference>
<dbReference type="OrthoDB" id="9808360at2"/>
<dbReference type="InterPro" id="IPR036388">
    <property type="entry name" value="WH-like_DNA-bd_sf"/>
</dbReference>
<dbReference type="InterPro" id="IPR014290">
    <property type="entry name" value="SUF_FeS_clus_asmbl_reg"/>
</dbReference>
<organism evidence="1 2">
    <name type="scientific">Caenispirillum bisanense</name>
    <dbReference type="NCBI Taxonomy" id="414052"/>
    <lineage>
        <taxon>Bacteria</taxon>
        <taxon>Pseudomonadati</taxon>
        <taxon>Pseudomonadota</taxon>
        <taxon>Alphaproteobacteria</taxon>
        <taxon>Rhodospirillales</taxon>
        <taxon>Novispirillaceae</taxon>
        <taxon>Caenispirillum</taxon>
    </lineage>
</organism>
<reference evidence="1 2" key="1">
    <citation type="submission" date="2017-09" db="EMBL/GenBank/DDBJ databases">
        <authorList>
            <person name="Ehlers B."/>
            <person name="Leendertz F.H."/>
        </authorList>
    </citation>
    <scope>NUCLEOTIDE SEQUENCE [LARGE SCALE GENOMIC DNA]</scope>
    <source>
        <strain evidence="1 2">USBA 140</strain>
    </source>
</reference>
<evidence type="ECO:0000313" key="2">
    <source>
        <dbReference type="Proteomes" id="UP000219621"/>
    </source>
</evidence>
<dbReference type="InterPro" id="IPR036390">
    <property type="entry name" value="WH_DNA-bd_sf"/>
</dbReference>
<dbReference type="Pfam" id="PF02082">
    <property type="entry name" value="Rrf2"/>
    <property type="match status" value="1"/>
</dbReference>
<dbReference type="PANTHER" id="PTHR33221">
    <property type="entry name" value="WINGED HELIX-TURN-HELIX TRANSCRIPTIONAL REGULATOR, RRF2 FAMILY"/>
    <property type="match status" value="1"/>
</dbReference>
<dbReference type="AlphaFoldDB" id="A0A286GKU0"/>
<protein>
    <submittedName>
        <fullName evidence="1">Transcriptional regulator, BadM/Rrf2 family</fullName>
    </submittedName>
</protein>
<dbReference type="InterPro" id="IPR000944">
    <property type="entry name" value="Tscrpt_reg_Rrf2"/>
</dbReference>
<dbReference type="Proteomes" id="UP000219621">
    <property type="component" value="Unassembled WGS sequence"/>
</dbReference>
<evidence type="ECO:0000313" key="1">
    <source>
        <dbReference type="EMBL" id="SOD96155.1"/>
    </source>
</evidence>
<dbReference type="Gene3D" id="1.10.10.10">
    <property type="entry name" value="Winged helix-like DNA-binding domain superfamily/Winged helix DNA-binding domain"/>
    <property type="match status" value="1"/>
</dbReference>
<gene>
    <name evidence="1" type="ORF">SAMN05421508_105182</name>
</gene>
<dbReference type="PROSITE" id="PS51197">
    <property type="entry name" value="HTH_RRF2_2"/>
    <property type="match status" value="1"/>
</dbReference>
<sequence length="142" mass="15029">MFRINRMTDYAVVMLVDMARKRQVRAAQQIAAETGVPLPTVAKLLKTLARDGLVTSVRGAGGGYTLGREPAGITVADMIQAVEGPIALTSCVDEADDECGIEALCPMHGHWSTVNTAVRTALSTVSLADMAKDQPMFGVPAQ</sequence>
<dbReference type="SUPFAM" id="SSF46785">
    <property type="entry name" value="Winged helix' DNA-binding domain"/>
    <property type="match status" value="1"/>
</dbReference>
<name>A0A286GKU0_9PROT</name>
<dbReference type="EMBL" id="OCNJ01000005">
    <property type="protein sequence ID" value="SOD96155.1"/>
    <property type="molecule type" value="Genomic_DNA"/>
</dbReference>
<dbReference type="GO" id="GO:0005829">
    <property type="term" value="C:cytosol"/>
    <property type="evidence" value="ECO:0007669"/>
    <property type="project" value="TreeGrafter"/>
</dbReference>
<dbReference type="NCBIfam" id="TIGR00738">
    <property type="entry name" value="rrf2_super"/>
    <property type="match status" value="1"/>
</dbReference>
<dbReference type="InterPro" id="IPR030489">
    <property type="entry name" value="TR_Rrf2-type_CS"/>
</dbReference>
<dbReference type="PANTHER" id="PTHR33221:SF2">
    <property type="entry name" value="TRANSCRIPTIONAL REGULATOR"/>
    <property type="match status" value="1"/>
</dbReference>
<dbReference type="RefSeq" id="WP_097279559.1">
    <property type="nucleotide sequence ID" value="NZ_OCNJ01000005.1"/>
</dbReference>
<accession>A0A286GKU0</accession>
<proteinExistence type="predicted"/>
<dbReference type="GO" id="GO:0003700">
    <property type="term" value="F:DNA-binding transcription factor activity"/>
    <property type="evidence" value="ECO:0007669"/>
    <property type="project" value="TreeGrafter"/>
</dbReference>
<keyword evidence="2" id="KW-1185">Reference proteome</keyword>